<sequence>MDSQNDFERLPNSEVNNKYDRSKAVDPIAIVGMAMRLPGGVTTADEFWDMLVNKKTGHCEIPGNRFSVDAFYSETRPHSVRAKHGYFLHDDPAEFDAPFFSISQYEAGRMDPQQRKLLEVVWECLESAGETHWRGRDVGCYIGVFGGDWLGLTDKDHLATDRYYVLGTGNFTLSNRISYEYDFRGPSMTLETGCSASMMALHEACNALNSEQCSSAIVAGTNLILSPTMMTSMSDNMIISPSGICRTFDNAADGYGRGEAVSAIYIKALSSAVENNDPIRAVIRATATNSDGKTPNFTTPGVHSQESLIEATYRAAGISDLSETGYFECHGTGTQVGDAAEVSVIAKLFGGRGITIGSVKPNVGHSEGASGITSIIKSALCLEQRIIPPTIYQTPNTEIPFEERKIYLPSQPMTWPQDRKERISVNCFGIGGSNVHAILESYRLLPKANLDHAMQSDDTPELLLVSASTKDSLKTRISAVTEFANRPSAAFSDLAYTLRARRTHMANRAFAVVRQNSQIDESSFESHEMEEDHLVTLAFSGQGPQWPGMGKALMHKFVEFRTAISEMDGILQSLPDSPDWSLADEISKDVDSRIHEAHITQPLCTAFQIALFHVMLALGLKFDYLVGHSSGEVGAAYAAGAITMRCAILLAYYRGIATKSEQGQGSMYAVSLGSEEVGPYLRGDVVIACINSPKSVTLSGYKEPLEETIHDIQQQRPEAICKLLKVDVAYHSHQMTHCGRVYESLIAPHMEHHTGHMLPFVSSVTCSMVESPTELGASYWRRNLESPVKFQGAVVVILKCDIKSHVFVELGPHSVLSAPLKQIWRAQSSGQKQVYVPTIIRGNNDPEAQLLRTLGLLHSNGVSVKLSIESHDKKYQVLTGMPIYPWMRGKSLWTESRVVREWRLNVHPYHELLGSRVTETPELEPTWRNLLSLYAVPWICDHVLQGSVVFPAAGYIAMAGEAIRQLFPSTEGFVMKNLMLKAPWILEENKSFEVITGLKPIRYNDMEDSEWYSVSIIVHDGNSWTKHCQGQVRPESRRRQIDGTSETYLRAINPETWYEALNRKGLAYGPRFRGLKNISANTTAPTATASIVDDASEHDSKYFVHPIAIDQCLQLLSVAQSNGLMRCLTGLAIPASIEEIYITYGGKEMNVQAAASSDAPEKRLGNATLSTDRCVSLSLRNVFFFSLDDEVSYGDPVVPLVAQMVWTKDIDFVPSDKLLIPRAPMYSNPKANRAIQALSKIAILHILNCANVVISVEPRSDHMRKWKAYIMNQARIVAEGKECFFPESRNWVSVGIDERNDLISEVLDDIQPIQEEFAVILTVLQNVYENCAQFLLGTASPLEVFLKDKMLERYYAVTRPQQMKDLLYLLGTTKPGIRIIEIGAGTGCATSEVLKSLQTEDGVRLYSSYTFTDITPGFFAPAVEKFKDCSGLEFKTLDINLPPGEQGFELHTFDLVIASNAVHITPSLQCSLKHVHDLLRPDGRLLLHELNPGKTIGQLLGVLPGWWLGEETDRRNRPYVPPERWDEELKQAGFTGNETAVYDNDRPLQTNFTMLSRPIECKVKRRGSVHIVYSGTQSIWMQGLSTSLVESGYSVTSGIMREEHPSGALIVSLLDFDEPFFYDLTEKTFESLQHFLRTIVGGAILWLTHPSHLSCPDPRFGPIHGFTRTIRQELDVRFTVLEIDGFDTGVYSAILRLIEKMQQAQQFSSAEIDQEYVLHEGNVYVSRCHWPSYDRSTPRAEKSETPCKKLDIAAYGLLDTLRWCDTAHLPVEQDELEIDVRYVGLNFRDLMVAMGLVGDRSSLGFEATGVVCRTGSQVLEFQPGDRVVFTQNGLFTTKTVANQRYCLKLPDELGMEDASTMFSVYATVLYSFLRVGALQANQTVLIHSACGGVGQAAIHACRAVGAKVYATVGNDEKVQYLIDHFGMSRTDIFNSRDESFVADLMRETNGRGVDIVLNSLAGKLLHASWKCVAPFGKMIELGKRDFLTNGILDMAPFHSNRAFIGVDMIGLAEEDSGTWEWLTEQFKVWYVEGKIKPIHPIKVFEAAEVSSAFRYLQTGTHIGKILVRMPDSAQELPSTPSVLSYRFSTSSSYLLVGGLGGLGRSVSSWMAERGASEIVYLSRSAGQSESDQLFREELKSQGCEAIFVVGSATVLEDVQEAIARCTKPLAGVMLLSMVLRDQSYLNMSYDDWTTCLDPKVQGAWNLHHAVQSHNLDFFILFSSVSAISGFPGQANYAAANSFLAAFTQHRRQLGLKSSILDLGPVEDVGTISRNPKLRYTLRRHAARLLNEREFLQGVELAILQPPIPGYSMHDDYQGPRITNPAIVGLGNTRPLDDPTSRPSWRRGDCRFALYSNMDLKGSRHEMENNELKMLLDSIERDPALVNDARIRGLIVIEVGKMIMPHLAKEGELTEEQCEEIQIDSLVAIEIRAWAKRVMSLDLTLVEIAKAATIGGLATLCLGHLRSRHEPEEKEKI</sequence>
<organism evidence="1 2">
    <name type="scientific">Aspergillus aculeatinus CBS 121060</name>
    <dbReference type="NCBI Taxonomy" id="1448322"/>
    <lineage>
        <taxon>Eukaryota</taxon>
        <taxon>Fungi</taxon>
        <taxon>Dikarya</taxon>
        <taxon>Ascomycota</taxon>
        <taxon>Pezizomycotina</taxon>
        <taxon>Eurotiomycetes</taxon>
        <taxon>Eurotiomycetidae</taxon>
        <taxon>Eurotiales</taxon>
        <taxon>Aspergillaceae</taxon>
        <taxon>Aspergillus</taxon>
        <taxon>Aspergillus subgen. Circumdati</taxon>
    </lineage>
</organism>
<accession>A0ACD1H4B4</accession>
<gene>
    <name evidence="1" type="ORF">BO66DRAFT_455555</name>
</gene>
<evidence type="ECO:0000313" key="1">
    <source>
        <dbReference type="EMBL" id="RAH68389.1"/>
    </source>
</evidence>
<keyword evidence="2" id="KW-1185">Reference proteome</keyword>
<evidence type="ECO:0000313" key="2">
    <source>
        <dbReference type="Proteomes" id="UP000249661"/>
    </source>
</evidence>
<name>A0ACD1H4B4_9EURO</name>
<reference evidence="1" key="1">
    <citation type="submission" date="2018-02" db="EMBL/GenBank/DDBJ databases">
        <title>The genomes of Aspergillus section Nigri reveals drivers in fungal speciation.</title>
        <authorList>
            <consortium name="DOE Joint Genome Institute"/>
            <person name="Vesth T.C."/>
            <person name="Nybo J."/>
            <person name="Theobald S."/>
            <person name="Brandl J."/>
            <person name="Frisvad J.C."/>
            <person name="Nielsen K.F."/>
            <person name="Lyhne E.K."/>
            <person name="Kogle M.E."/>
            <person name="Kuo A."/>
            <person name="Riley R."/>
            <person name="Clum A."/>
            <person name="Nolan M."/>
            <person name="Lipzen A."/>
            <person name="Salamov A."/>
            <person name="Henrissat B."/>
            <person name="Wiebenga A."/>
            <person name="De vries R.P."/>
            <person name="Grigoriev I.V."/>
            <person name="Mortensen U.H."/>
            <person name="Andersen M.R."/>
            <person name="Baker S.E."/>
        </authorList>
    </citation>
    <scope>NUCLEOTIDE SEQUENCE</scope>
    <source>
        <strain evidence="1">CBS 121060</strain>
    </source>
</reference>
<dbReference type="EMBL" id="KZ824967">
    <property type="protein sequence ID" value="RAH68389.1"/>
    <property type="molecule type" value="Genomic_DNA"/>
</dbReference>
<dbReference type="Proteomes" id="UP000249661">
    <property type="component" value="Unassembled WGS sequence"/>
</dbReference>
<protein>
    <submittedName>
        <fullName evidence="1">Uncharacterized protein</fullName>
    </submittedName>
</protein>
<proteinExistence type="predicted"/>